<evidence type="ECO:0000256" key="10">
    <source>
        <dbReference type="ARBA" id="ARBA00022842"/>
    </source>
</evidence>
<dbReference type="GO" id="GO:0004190">
    <property type="term" value="F:aspartic-type endopeptidase activity"/>
    <property type="evidence" value="ECO:0007669"/>
    <property type="project" value="UniProtKB-KW"/>
</dbReference>
<dbReference type="SUPFAM" id="SSF50630">
    <property type="entry name" value="Acid proteases"/>
    <property type="match status" value="1"/>
</dbReference>
<dbReference type="InterPro" id="IPR050951">
    <property type="entry name" value="Retrovirus_Pol_polyprotein"/>
</dbReference>
<keyword evidence="5" id="KW-0540">Nuclease</keyword>
<dbReference type="InterPro" id="IPR012337">
    <property type="entry name" value="RNaseH-like_sf"/>
</dbReference>
<evidence type="ECO:0000256" key="2">
    <source>
        <dbReference type="ARBA" id="ARBA00022670"/>
    </source>
</evidence>
<keyword evidence="16" id="KW-0862">Zinc</keyword>
<dbReference type="CDD" id="cd01647">
    <property type="entry name" value="RT_LTR"/>
    <property type="match status" value="1"/>
</dbReference>
<dbReference type="CDD" id="cd00303">
    <property type="entry name" value="retropepsin_like"/>
    <property type="match status" value="1"/>
</dbReference>
<protein>
    <recommendedName>
        <fullName evidence="1">RNA-directed DNA polymerase</fullName>
        <ecNumber evidence="1">2.7.7.49</ecNumber>
    </recommendedName>
</protein>
<feature type="domain" description="Integrase catalytic" evidence="20">
    <location>
        <begin position="1188"/>
        <end position="1351"/>
    </location>
</feature>
<dbReference type="GO" id="GO:0003887">
    <property type="term" value="F:DNA-directed DNA polymerase activity"/>
    <property type="evidence" value="ECO:0007669"/>
    <property type="project" value="UniProtKB-KW"/>
</dbReference>
<keyword evidence="3" id="KW-0808">Transferase</keyword>
<dbReference type="SUPFAM" id="SSF53098">
    <property type="entry name" value="Ribonuclease H-like"/>
    <property type="match status" value="1"/>
</dbReference>
<dbReference type="PROSITE" id="PS50994">
    <property type="entry name" value="INTEGRASE"/>
    <property type="match status" value="1"/>
</dbReference>
<dbReference type="Pfam" id="PF17921">
    <property type="entry name" value="Integrase_H2C2"/>
    <property type="match status" value="1"/>
</dbReference>
<evidence type="ECO:0000256" key="16">
    <source>
        <dbReference type="PROSITE-ProRule" id="PRU00047"/>
    </source>
</evidence>
<keyword evidence="9" id="KW-0378">Hydrolase</keyword>
<dbReference type="Pfam" id="PF24626">
    <property type="entry name" value="SH3_Tf2-1"/>
    <property type="match status" value="1"/>
</dbReference>
<dbReference type="EMBL" id="SZYD01000010">
    <property type="protein sequence ID" value="KAD4982245.1"/>
    <property type="molecule type" value="Genomic_DNA"/>
</dbReference>
<evidence type="ECO:0000259" key="18">
    <source>
        <dbReference type="PROSITE" id="PS50158"/>
    </source>
</evidence>
<feature type="compositionally biased region" description="Pro residues" evidence="17">
    <location>
        <begin position="27"/>
        <end position="43"/>
    </location>
</feature>
<dbReference type="GO" id="GO:0004519">
    <property type="term" value="F:endonuclease activity"/>
    <property type="evidence" value="ECO:0007669"/>
    <property type="project" value="UniProtKB-KW"/>
</dbReference>
<keyword evidence="13" id="KW-0239">DNA-directed DNA polymerase</keyword>
<dbReference type="InterPro" id="IPR021109">
    <property type="entry name" value="Peptidase_aspartic_dom_sf"/>
</dbReference>
<dbReference type="InterPro" id="IPR041588">
    <property type="entry name" value="Integrase_H2C2"/>
</dbReference>
<feature type="region of interest" description="Disordered" evidence="17">
    <location>
        <begin position="288"/>
        <end position="314"/>
    </location>
</feature>
<dbReference type="GO" id="GO:0006508">
    <property type="term" value="P:proteolysis"/>
    <property type="evidence" value="ECO:0007669"/>
    <property type="project" value="UniProtKB-KW"/>
</dbReference>
<keyword evidence="22" id="KW-1185">Reference proteome</keyword>
<evidence type="ECO:0000256" key="15">
    <source>
        <dbReference type="ARBA" id="ARBA00023172"/>
    </source>
</evidence>
<keyword evidence="14" id="KW-0238">DNA-binding</keyword>
<dbReference type="GO" id="GO:0008270">
    <property type="term" value="F:zinc ion binding"/>
    <property type="evidence" value="ECO:0007669"/>
    <property type="project" value="UniProtKB-KW"/>
</dbReference>
<keyword evidence="4" id="KW-0548">Nucleotidyltransferase</keyword>
<dbReference type="FunFam" id="3.30.420.10:FF:000032">
    <property type="entry name" value="Retrovirus-related Pol polyprotein from transposon 297-like Protein"/>
    <property type="match status" value="1"/>
</dbReference>
<evidence type="ECO:0000313" key="21">
    <source>
        <dbReference type="EMBL" id="KAD4982245.1"/>
    </source>
</evidence>
<dbReference type="EC" id="2.7.7.49" evidence="1"/>
<evidence type="ECO:0000256" key="12">
    <source>
        <dbReference type="ARBA" id="ARBA00022918"/>
    </source>
</evidence>
<evidence type="ECO:0000256" key="1">
    <source>
        <dbReference type="ARBA" id="ARBA00012493"/>
    </source>
</evidence>
<reference evidence="21 22" key="1">
    <citation type="submission" date="2019-05" db="EMBL/GenBank/DDBJ databases">
        <title>Mikania micrantha, genome provides insights into the molecular mechanism of rapid growth.</title>
        <authorList>
            <person name="Liu B."/>
        </authorList>
    </citation>
    <scope>NUCLEOTIDE SEQUENCE [LARGE SCALE GENOMIC DNA]</scope>
    <source>
        <strain evidence="21">NLD-2019</strain>
        <tissue evidence="21">Leaf</tissue>
    </source>
</reference>
<dbReference type="InterPro" id="IPR036875">
    <property type="entry name" value="Znf_CCHC_sf"/>
</dbReference>
<evidence type="ECO:0000259" key="20">
    <source>
        <dbReference type="PROSITE" id="PS50994"/>
    </source>
</evidence>
<dbReference type="InterPro" id="IPR001878">
    <property type="entry name" value="Znf_CCHC"/>
</dbReference>
<dbReference type="PANTHER" id="PTHR37984:SF5">
    <property type="entry name" value="PROTEIN NYNRIN-LIKE"/>
    <property type="match status" value="1"/>
</dbReference>
<dbReference type="GO" id="GO:0015074">
    <property type="term" value="P:DNA integration"/>
    <property type="evidence" value="ECO:0007669"/>
    <property type="project" value="UniProtKB-KW"/>
</dbReference>
<dbReference type="FunFam" id="3.10.20.370:FF:000001">
    <property type="entry name" value="Retrovirus-related Pol polyprotein from transposon 17.6-like protein"/>
    <property type="match status" value="1"/>
</dbReference>
<dbReference type="PROSITE" id="PS50878">
    <property type="entry name" value="RT_POL"/>
    <property type="match status" value="1"/>
</dbReference>
<keyword evidence="10" id="KW-0460">Magnesium</keyword>
<dbReference type="SMART" id="SM00343">
    <property type="entry name" value="ZnF_C2HC"/>
    <property type="match status" value="2"/>
</dbReference>
<dbReference type="FunFam" id="3.10.10.10:FF:000007">
    <property type="entry name" value="Retrovirus-related Pol polyprotein from transposon 17.6-like Protein"/>
    <property type="match status" value="1"/>
</dbReference>
<keyword evidence="8" id="KW-0255">Endonuclease</keyword>
<keyword evidence="6" id="KW-0479">Metal-binding</keyword>
<dbReference type="PROSITE" id="PS50158">
    <property type="entry name" value="ZF_CCHC"/>
    <property type="match status" value="1"/>
</dbReference>
<dbReference type="GO" id="GO:0006310">
    <property type="term" value="P:DNA recombination"/>
    <property type="evidence" value="ECO:0007669"/>
    <property type="project" value="UniProtKB-KW"/>
</dbReference>
<dbReference type="Gene3D" id="3.10.20.370">
    <property type="match status" value="1"/>
</dbReference>
<evidence type="ECO:0000256" key="7">
    <source>
        <dbReference type="ARBA" id="ARBA00022750"/>
    </source>
</evidence>
<dbReference type="InterPro" id="IPR045358">
    <property type="entry name" value="Ty3_capsid"/>
</dbReference>
<dbReference type="PANTHER" id="PTHR37984">
    <property type="entry name" value="PROTEIN CBG26694"/>
    <property type="match status" value="1"/>
</dbReference>
<dbReference type="Gene3D" id="1.10.340.70">
    <property type="match status" value="1"/>
</dbReference>
<evidence type="ECO:0000256" key="9">
    <source>
        <dbReference type="ARBA" id="ARBA00022801"/>
    </source>
</evidence>
<dbReference type="SUPFAM" id="SSF57756">
    <property type="entry name" value="Retrovirus zinc finger-like domains"/>
    <property type="match status" value="1"/>
</dbReference>
<dbReference type="InterPro" id="IPR000477">
    <property type="entry name" value="RT_dom"/>
</dbReference>
<evidence type="ECO:0000256" key="8">
    <source>
        <dbReference type="ARBA" id="ARBA00022759"/>
    </source>
</evidence>
<dbReference type="InterPro" id="IPR036397">
    <property type="entry name" value="RNaseH_sf"/>
</dbReference>
<feature type="domain" description="CCHC-type" evidence="18">
    <location>
        <begin position="401"/>
        <end position="416"/>
    </location>
</feature>
<keyword evidence="7" id="KW-0064">Aspartyl protease</keyword>
<evidence type="ECO:0000256" key="5">
    <source>
        <dbReference type="ARBA" id="ARBA00022722"/>
    </source>
</evidence>
<evidence type="ECO:0000256" key="14">
    <source>
        <dbReference type="ARBA" id="ARBA00023125"/>
    </source>
</evidence>
<dbReference type="Pfam" id="PF17917">
    <property type="entry name" value="RT_RNaseH"/>
    <property type="match status" value="1"/>
</dbReference>
<dbReference type="Pfam" id="PF00098">
    <property type="entry name" value="zf-CCHC"/>
    <property type="match status" value="1"/>
</dbReference>
<dbReference type="CDD" id="cd09274">
    <property type="entry name" value="RNase_HI_RT_Ty3"/>
    <property type="match status" value="1"/>
</dbReference>
<dbReference type="InterPro" id="IPR001584">
    <property type="entry name" value="Integrase_cat-core"/>
</dbReference>
<evidence type="ECO:0000256" key="17">
    <source>
        <dbReference type="SAM" id="MobiDB-lite"/>
    </source>
</evidence>
<dbReference type="SUPFAM" id="SSF56672">
    <property type="entry name" value="DNA/RNA polymerases"/>
    <property type="match status" value="1"/>
</dbReference>
<name>A0A5N6NND5_9ASTR</name>
<dbReference type="Gene3D" id="2.40.70.10">
    <property type="entry name" value="Acid Proteases"/>
    <property type="match status" value="1"/>
</dbReference>
<dbReference type="InterPro" id="IPR043128">
    <property type="entry name" value="Rev_trsase/Diguanyl_cyclase"/>
</dbReference>
<dbReference type="Gene3D" id="4.10.60.10">
    <property type="entry name" value="Zinc finger, CCHC-type"/>
    <property type="match status" value="1"/>
</dbReference>
<dbReference type="Gene3D" id="3.30.70.270">
    <property type="match status" value="2"/>
</dbReference>
<feature type="region of interest" description="Disordered" evidence="17">
    <location>
        <begin position="1"/>
        <end position="55"/>
    </location>
</feature>
<gene>
    <name evidence="21" type="ORF">E3N88_18916</name>
</gene>
<feature type="compositionally biased region" description="Basic residues" evidence="17">
    <location>
        <begin position="303"/>
        <end position="314"/>
    </location>
</feature>
<evidence type="ECO:0000256" key="4">
    <source>
        <dbReference type="ARBA" id="ARBA00022695"/>
    </source>
</evidence>
<keyword evidence="12" id="KW-0695">RNA-directed DNA polymerase</keyword>
<evidence type="ECO:0000256" key="11">
    <source>
        <dbReference type="ARBA" id="ARBA00022908"/>
    </source>
</evidence>
<dbReference type="Pfam" id="PF08284">
    <property type="entry name" value="RVP_2"/>
    <property type="match status" value="1"/>
</dbReference>
<keyword evidence="2" id="KW-0645">Protease</keyword>
<dbReference type="Pfam" id="PF19259">
    <property type="entry name" value="Ty3_capsid"/>
    <property type="match status" value="1"/>
</dbReference>
<proteinExistence type="predicted"/>
<evidence type="ECO:0000256" key="13">
    <source>
        <dbReference type="ARBA" id="ARBA00022932"/>
    </source>
</evidence>
<keyword evidence="15" id="KW-0233">DNA recombination</keyword>
<dbReference type="Proteomes" id="UP000326396">
    <property type="component" value="Linkage Group LG18"/>
</dbReference>
<feature type="compositionally biased region" description="Pro residues" evidence="17">
    <location>
        <begin position="1"/>
        <end position="16"/>
    </location>
</feature>
<dbReference type="GO" id="GO:0003677">
    <property type="term" value="F:DNA binding"/>
    <property type="evidence" value="ECO:0007669"/>
    <property type="project" value="UniProtKB-KW"/>
</dbReference>
<sequence length="1576" mass="179311">MPPRRQTPSLPPPPQDLAPHSSTPSPADSPPPPPPPLPPPPPHTTLAGPSTTPTLDPATIALVTLLSSQMTSQMKEAIPEMFLRLRNEINNTGNSSGEASGNSGGTSHYSYKSFVGCKPPSFSGSEGAVGLIQWIEKIETTLDLCSCPEHHKVRYSAGTFNKRALTWWNGQINARGREEAMAMPWEDFKALLRTEFCPKNELQKLEVELSNHVMKGADHMGYTTRYHELVALVPDMVPTLEKRIDRYVGGLPACIQGMVVSANPTTVESAVRLSGKLTDLMVASGVLKKEAEPSKNKAEASQKPHHHQKKKQKTIKNYTVATPLQQVAAAPHNPNRKPYTGTYPLCAKCQYHHTADTPCKHCTGCGRKGHWVQYCRVTPNQAVNNAALALPPPANQNHGGCYNCGEQGHFAKNCPKKAQPAVQAPRGRAFAIGAPAARQDPKVVTGTFLLHDFYASVLFDTSADQSFISTNFACQLDSIEEQLDSTYIIEVANGKQLTVSTVYRNCPLTLNDYTFTIDLIPMELGSFDIIVGMDWLSSHRVEVICSEKLLRIPLPSDRVLEVKGDQAKRSVKIISCIKARKCLQKQCIAFLAHVVENEKDKKKIQDVPVVKEYPEVFPEDLPGLPPVRPVEFRIDLIPGATPVAKSPYRLAPSEMQELSNQLQELLDKGFIRPSYSPWGAPVLFVKKKDESFRMCIDYRELNKLTIKNRYPLPRIDDLFDQLQGAQYFSKIDLRSGYHQLRVQDEDIPKTAFRTRYGHYEFLVMPFGLTNAPAVFMDLMNRVCKPYLDQFVIVFIDDILIYSKTKTEHEQHLKKILELLKKEQLYAKFSKCEFWLREVQFLGHVVNSEGIHVDPAKIEAIKNWDTPKTPTEIRSFLGLAGYYRRFISNFSKIALPLTKLTQKSEQFVWEQKQEDAFQTLKQKLCDAPILSLPEGCDDFVVYCDASHQGLGCVLMQRDKVIAYASRQLKVHEKNYTTHDLELGAVIFALKIWRHYLYGTKCTIFTDHKSLQHIFDQKELNMRQRRWVELLNDYDCVIKYHPGKANVVADALSRKERVKPLRVRAMGITVQTSLSDKIIQAQQEALDRGNLKKELDCGAEKQFDTKPDGIIYYKDRVWIPAVDELRKLIFDEAHKTKYSVHPGADKMYQDLRGFYWWPGMMKDIAEYVGQCLTCAKVKAEHQRPSGLLEQPEIPLWKWEQIAMDFITKLPRTSSGHDTIWVIIDRLTKSAHFLPMRENFTMDKLARLYINEIVVRHGVPLSIISDRDSRFASRFWQSLQKSLGTQLNLSTAYHPQTDGQSKRTIQTLEDMLRTCVLDFGGNWDSHLPLIEFSYNNSYHSSIGCAPFEALYGRKCRSPICWTEIGDNRITGPELIQETTDKIAQIQRRLQATRSRQKSYADKRRKPLEFQVGDRVMLKVSPWKGVVRFRKKGKLAPRYVGPFEIIERIGPVAYRLRLPNEISGVHDVFHVSNLKKCLVDESLVIPIEEIQVDEQLHFIEEPLEIMDRKVKQLRRSRIPIVKVRWNSRRGPEFTWELEDHMKSKYPQLFEEEAVTIRLFILTLLTGVGAITGPTKTTKAQ</sequence>
<accession>A0A5N6NND5</accession>
<keyword evidence="11" id="KW-0229">DNA integration</keyword>
<dbReference type="GO" id="GO:0003964">
    <property type="term" value="F:RNA-directed DNA polymerase activity"/>
    <property type="evidence" value="ECO:0007669"/>
    <property type="project" value="UniProtKB-KW"/>
</dbReference>
<evidence type="ECO:0000259" key="19">
    <source>
        <dbReference type="PROSITE" id="PS50878"/>
    </source>
</evidence>
<dbReference type="FunFam" id="3.30.70.270:FF:000020">
    <property type="entry name" value="Transposon Tf2-6 polyprotein-like Protein"/>
    <property type="match status" value="1"/>
</dbReference>
<evidence type="ECO:0000256" key="6">
    <source>
        <dbReference type="ARBA" id="ARBA00022723"/>
    </source>
</evidence>
<feature type="compositionally biased region" description="Low complexity" evidence="17">
    <location>
        <begin position="17"/>
        <end position="26"/>
    </location>
</feature>
<dbReference type="InterPro" id="IPR056924">
    <property type="entry name" value="SH3_Tf2-1"/>
</dbReference>
<dbReference type="Pfam" id="PF00078">
    <property type="entry name" value="RVT_1"/>
    <property type="match status" value="1"/>
</dbReference>
<feature type="compositionally biased region" description="Basic and acidic residues" evidence="17">
    <location>
        <begin position="288"/>
        <end position="302"/>
    </location>
</feature>
<evidence type="ECO:0000256" key="3">
    <source>
        <dbReference type="ARBA" id="ARBA00022679"/>
    </source>
</evidence>
<comment type="caution">
    <text evidence="21">The sequence shown here is derived from an EMBL/GenBank/DDBJ whole genome shotgun (WGS) entry which is preliminary data.</text>
</comment>
<evidence type="ECO:0000313" key="22">
    <source>
        <dbReference type="Proteomes" id="UP000326396"/>
    </source>
</evidence>
<organism evidence="21 22">
    <name type="scientific">Mikania micrantha</name>
    <name type="common">bitter vine</name>
    <dbReference type="NCBI Taxonomy" id="192012"/>
    <lineage>
        <taxon>Eukaryota</taxon>
        <taxon>Viridiplantae</taxon>
        <taxon>Streptophyta</taxon>
        <taxon>Embryophyta</taxon>
        <taxon>Tracheophyta</taxon>
        <taxon>Spermatophyta</taxon>
        <taxon>Magnoliopsida</taxon>
        <taxon>eudicotyledons</taxon>
        <taxon>Gunneridae</taxon>
        <taxon>Pentapetalae</taxon>
        <taxon>asterids</taxon>
        <taxon>campanulids</taxon>
        <taxon>Asterales</taxon>
        <taxon>Asteraceae</taxon>
        <taxon>Asteroideae</taxon>
        <taxon>Heliantheae alliance</taxon>
        <taxon>Eupatorieae</taxon>
        <taxon>Mikania</taxon>
    </lineage>
</organism>
<dbReference type="Gene3D" id="3.10.10.10">
    <property type="entry name" value="HIV Type 1 Reverse Transcriptase, subunit A, domain 1"/>
    <property type="match status" value="1"/>
</dbReference>
<dbReference type="Gene3D" id="3.30.420.10">
    <property type="entry name" value="Ribonuclease H-like superfamily/Ribonuclease H"/>
    <property type="match status" value="1"/>
</dbReference>
<dbReference type="InterPro" id="IPR041373">
    <property type="entry name" value="RT_RNaseH"/>
</dbReference>
<dbReference type="OrthoDB" id="543934at2759"/>
<keyword evidence="16" id="KW-0863">Zinc-finger</keyword>
<feature type="domain" description="Reverse transcriptase" evidence="19">
    <location>
        <begin position="666"/>
        <end position="845"/>
    </location>
</feature>
<dbReference type="InterPro" id="IPR043502">
    <property type="entry name" value="DNA/RNA_pol_sf"/>
</dbReference>